<reference evidence="3" key="1">
    <citation type="journal article" date="2015" name="Proc. Natl. Acad. Sci. U.S.A.">
        <title>Genome sequencing of adzuki bean (Vigna angularis) provides insight into high starch and low fat accumulation and domestication.</title>
        <authorList>
            <person name="Yang K."/>
            <person name="Tian Z."/>
            <person name="Chen C."/>
            <person name="Luo L."/>
            <person name="Zhao B."/>
            <person name="Wang Z."/>
            <person name="Yu L."/>
            <person name="Li Y."/>
            <person name="Sun Y."/>
            <person name="Li W."/>
            <person name="Chen Y."/>
            <person name="Li Y."/>
            <person name="Zhang Y."/>
            <person name="Ai D."/>
            <person name="Zhao J."/>
            <person name="Shang C."/>
            <person name="Ma Y."/>
            <person name="Wu B."/>
            <person name="Wang M."/>
            <person name="Gao L."/>
            <person name="Sun D."/>
            <person name="Zhang P."/>
            <person name="Guo F."/>
            <person name="Wang W."/>
            <person name="Li Y."/>
            <person name="Wang J."/>
            <person name="Varshney R.K."/>
            <person name="Wang J."/>
            <person name="Ling H.Q."/>
            <person name="Wan P."/>
        </authorList>
    </citation>
    <scope>NUCLEOTIDE SEQUENCE</scope>
    <source>
        <strain evidence="3">cv. Jingnong 6</strain>
    </source>
</reference>
<accession>A0A0L9TU70</accession>
<dbReference type="Proteomes" id="UP000053144">
    <property type="component" value="Chromosome 2"/>
</dbReference>
<evidence type="ECO:0000256" key="1">
    <source>
        <dbReference type="SAM" id="MobiDB-lite"/>
    </source>
</evidence>
<protein>
    <submittedName>
        <fullName evidence="2">Uncharacterized protein</fullName>
    </submittedName>
</protein>
<sequence length="145" mass="14747">MDGTDADSFGGVVIGGEGVLDLQALKGLLVGPCFDGQIGLGVEPNTQDHDGEEAGDVAGQFPVFPIAGLAWGRGSPVEEVPLGPLLVARARPPAGPRLRAAAGSERLEDPPADGGGGGGEWRRGRHGVGFDFCGFDLSEGRVSET</sequence>
<name>A0A0L9TU70_PHAAN</name>
<dbReference type="Gramene" id="KOM34138">
    <property type="protein sequence ID" value="KOM34138"/>
    <property type="gene ID" value="LR48_Vigan02g028800"/>
</dbReference>
<evidence type="ECO:0000313" key="3">
    <source>
        <dbReference type="Proteomes" id="UP000053144"/>
    </source>
</evidence>
<dbReference type="EMBL" id="CM003372">
    <property type="protein sequence ID" value="KOM34138.1"/>
    <property type="molecule type" value="Genomic_DNA"/>
</dbReference>
<evidence type="ECO:0000313" key="2">
    <source>
        <dbReference type="EMBL" id="KOM34138.1"/>
    </source>
</evidence>
<gene>
    <name evidence="2" type="ORF">LR48_Vigan02g028800</name>
</gene>
<proteinExistence type="predicted"/>
<dbReference type="AlphaFoldDB" id="A0A0L9TU70"/>
<organism evidence="2 3">
    <name type="scientific">Phaseolus angularis</name>
    <name type="common">Azuki bean</name>
    <name type="synonym">Vigna angularis</name>
    <dbReference type="NCBI Taxonomy" id="3914"/>
    <lineage>
        <taxon>Eukaryota</taxon>
        <taxon>Viridiplantae</taxon>
        <taxon>Streptophyta</taxon>
        <taxon>Embryophyta</taxon>
        <taxon>Tracheophyta</taxon>
        <taxon>Spermatophyta</taxon>
        <taxon>Magnoliopsida</taxon>
        <taxon>eudicotyledons</taxon>
        <taxon>Gunneridae</taxon>
        <taxon>Pentapetalae</taxon>
        <taxon>rosids</taxon>
        <taxon>fabids</taxon>
        <taxon>Fabales</taxon>
        <taxon>Fabaceae</taxon>
        <taxon>Papilionoideae</taxon>
        <taxon>50 kb inversion clade</taxon>
        <taxon>NPAAA clade</taxon>
        <taxon>indigoferoid/millettioid clade</taxon>
        <taxon>Phaseoleae</taxon>
        <taxon>Vigna</taxon>
    </lineage>
</organism>
<feature type="region of interest" description="Disordered" evidence="1">
    <location>
        <begin position="96"/>
        <end position="123"/>
    </location>
</feature>